<dbReference type="STRING" id="1835254.CL55_00008700"/>
<gene>
    <name evidence="2" type="ORF">CL55_00008700</name>
</gene>
<dbReference type="HOGENOM" id="CLU_1904807_0_0_4"/>
<keyword evidence="1" id="KW-0472">Membrane</keyword>
<dbReference type="PATRIC" id="fig|576611.7.peg.884"/>
<name>A0A0E3V161_9BURK</name>
<protein>
    <submittedName>
        <fullName evidence="2">Uncharacterized protein</fullName>
    </submittedName>
</protein>
<evidence type="ECO:0000313" key="3">
    <source>
        <dbReference type="Proteomes" id="UP000061135"/>
    </source>
</evidence>
<dbReference type="EMBL" id="CP007501">
    <property type="protein sequence ID" value="AKD25203.1"/>
    <property type="molecule type" value="Genomic_DNA"/>
</dbReference>
<accession>A0A0E3V161</accession>
<organism evidence="2 3">
    <name type="scientific">Polynucleobacter duraquae</name>
    <dbReference type="NCBI Taxonomy" id="1835254"/>
    <lineage>
        <taxon>Bacteria</taxon>
        <taxon>Pseudomonadati</taxon>
        <taxon>Pseudomonadota</taxon>
        <taxon>Betaproteobacteria</taxon>
        <taxon>Burkholderiales</taxon>
        <taxon>Burkholderiaceae</taxon>
        <taxon>Polynucleobacter</taxon>
    </lineage>
</organism>
<dbReference type="AlphaFoldDB" id="A0A0E3V161"/>
<keyword evidence="1" id="KW-0812">Transmembrane</keyword>
<proteinExistence type="predicted"/>
<evidence type="ECO:0000256" key="1">
    <source>
        <dbReference type="SAM" id="Phobius"/>
    </source>
</evidence>
<keyword evidence="1" id="KW-1133">Transmembrane helix</keyword>
<sequence length="133" mass="14988">MKEGQASSKKLLTQLESENQTHSERANAANKLCEGWLKENKLLLLQGLPQLTLIKYKESVNYQTDDSLVFLAGADDAWLVGHHERTKQRELASNAYHARQPVTAWIRIGEFTRIVAIGILLALLISFIFILVS</sequence>
<dbReference type="RefSeq" id="WP_046330039.1">
    <property type="nucleotide sequence ID" value="NZ_CP007501.1"/>
</dbReference>
<dbReference type="Proteomes" id="UP000061135">
    <property type="component" value="Chromosome"/>
</dbReference>
<dbReference type="KEGG" id="pdq:CL55_00008700"/>
<reference evidence="2 3" key="1">
    <citation type="submission" date="2014-03" db="EMBL/GenBank/DDBJ databases">
        <title>Genome of Polynucleobacter strain MWH-MoK4.</title>
        <authorList>
            <person name="Hahn M.W."/>
        </authorList>
    </citation>
    <scope>NUCLEOTIDE SEQUENCE [LARGE SCALE GENOMIC DNA]</scope>
    <source>
        <strain evidence="2 3">MWH-MoK4</strain>
    </source>
</reference>
<feature type="transmembrane region" description="Helical" evidence="1">
    <location>
        <begin position="114"/>
        <end position="132"/>
    </location>
</feature>
<keyword evidence="3" id="KW-1185">Reference proteome</keyword>
<evidence type="ECO:0000313" key="2">
    <source>
        <dbReference type="EMBL" id="AKD25203.1"/>
    </source>
</evidence>